<dbReference type="PROSITE" id="PS50309">
    <property type="entry name" value="DC"/>
    <property type="match status" value="2"/>
</dbReference>
<feature type="domain" description="PLAT" evidence="3">
    <location>
        <begin position="1266"/>
        <end position="1386"/>
    </location>
</feature>
<feature type="region of interest" description="Disordered" evidence="2">
    <location>
        <begin position="3734"/>
        <end position="3782"/>
    </location>
</feature>
<feature type="compositionally biased region" description="Basic residues" evidence="2">
    <location>
        <begin position="266"/>
        <end position="276"/>
    </location>
</feature>
<feature type="domain" description="PLAT" evidence="3">
    <location>
        <begin position="1989"/>
        <end position="2123"/>
    </location>
</feature>
<feature type="compositionally biased region" description="Basic and acidic residues" evidence="2">
    <location>
        <begin position="3254"/>
        <end position="3326"/>
    </location>
</feature>
<feature type="domain" description="PLAT" evidence="3">
    <location>
        <begin position="1458"/>
        <end position="1574"/>
    </location>
</feature>
<dbReference type="InterPro" id="IPR001024">
    <property type="entry name" value="PLAT/LH2_dom"/>
</dbReference>
<feature type="domain" description="PLAT" evidence="3">
    <location>
        <begin position="2555"/>
        <end position="2678"/>
    </location>
</feature>
<dbReference type="InterPro" id="IPR052970">
    <property type="entry name" value="Inner_ear_hair_cell_LOXHD"/>
</dbReference>
<dbReference type="Pfam" id="PF03607">
    <property type="entry name" value="DCX"/>
    <property type="match status" value="2"/>
</dbReference>
<feature type="region of interest" description="Disordered" evidence="2">
    <location>
        <begin position="123"/>
        <end position="170"/>
    </location>
</feature>
<feature type="domain" description="Doublecortin" evidence="4">
    <location>
        <begin position="176"/>
        <end position="257"/>
    </location>
</feature>
<feature type="domain" description="PLAT" evidence="3">
    <location>
        <begin position="3507"/>
        <end position="3627"/>
    </location>
</feature>
<feature type="compositionally biased region" description="Basic and acidic residues" evidence="2">
    <location>
        <begin position="3769"/>
        <end position="3782"/>
    </location>
</feature>
<feature type="domain" description="PLAT" evidence="3">
    <location>
        <begin position="1134"/>
        <end position="1254"/>
    </location>
</feature>
<evidence type="ECO:0000313" key="5">
    <source>
        <dbReference type="EMBL" id="CAD5120972.1"/>
    </source>
</evidence>
<feature type="compositionally biased region" description="Basic and acidic residues" evidence="2">
    <location>
        <begin position="3741"/>
        <end position="3759"/>
    </location>
</feature>
<feature type="region of interest" description="Disordered" evidence="2">
    <location>
        <begin position="2934"/>
        <end position="3015"/>
    </location>
</feature>
<dbReference type="EMBL" id="CAJFCJ010000013">
    <property type="protein sequence ID" value="CAD5120972.1"/>
    <property type="molecule type" value="Genomic_DNA"/>
</dbReference>
<feature type="domain" description="PLAT" evidence="3">
    <location>
        <begin position="1847"/>
        <end position="1966"/>
    </location>
</feature>
<protein>
    <submittedName>
        <fullName evidence="5">DgyrCDS9516</fullName>
    </submittedName>
</protein>
<evidence type="ECO:0000313" key="6">
    <source>
        <dbReference type="Proteomes" id="UP000549394"/>
    </source>
</evidence>
<dbReference type="InterPro" id="IPR036392">
    <property type="entry name" value="PLAT/LH2_dom_sf"/>
</dbReference>
<dbReference type="InterPro" id="IPR003533">
    <property type="entry name" value="Doublecortin_dom"/>
</dbReference>
<feature type="compositionally biased region" description="Basic and acidic residues" evidence="2">
    <location>
        <begin position="2033"/>
        <end position="2048"/>
    </location>
</feature>
<dbReference type="InterPro" id="IPR008996">
    <property type="entry name" value="IL1/FGF"/>
</dbReference>
<dbReference type="SMART" id="SM00308">
    <property type="entry name" value="LH2"/>
    <property type="match status" value="7"/>
</dbReference>
<feature type="domain" description="Doublecortin" evidence="4">
    <location>
        <begin position="27"/>
        <end position="101"/>
    </location>
</feature>
<dbReference type="PANTHER" id="PTHR45901">
    <property type="entry name" value="PROTEIN CBG12474"/>
    <property type="match status" value="1"/>
</dbReference>
<dbReference type="Gene3D" id="3.10.20.230">
    <property type="entry name" value="Doublecortin domain"/>
    <property type="match status" value="2"/>
</dbReference>
<feature type="compositionally biased region" description="Basic and acidic residues" evidence="2">
    <location>
        <begin position="3003"/>
        <end position="3015"/>
    </location>
</feature>
<organism evidence="5 6">
    <name type="scientific">Dimorphilus gyrociliatus</name>
    <dbReference type="NCBI Taxonomy" id="2664684"/>
    <lineage>
        <taxon>Eukaryota</taxon>
        <taxon>Metazoa</taxon>
        <taxon>Spiralia</taxon>
        <taxon>Lophotrochozoa</taxon>
        <taxon>Annelida</taxon>
        <taxon>Polychaeta</taxon>
        <taxon>Polychaeta incertae sedis</taxon>
        <taxon>Dinophilidae</taxon>
        <taxon>Dimorphilus</taxon>
    </lineage>
</organism>
<feature type="compositionally biased region" description="Basic and acidic residues" evidence="2">
    <location>
        <begin position="836"/>
        <end position="855"/>
    </location>
</feature>
<dbReference type="SUPFAM" id="SSF89837">
    <property type="entry name" value="Doublecortin (DC)"/>
    <property type="match status" value="2"/>
</dbReference>
<dbReference type="Gene3D" id="2.80.10.50">
    <property type="match status" value="1"/>
</dbReference>
<dbReference type="PROSITE" id="PS50095">
    <property type="entry name" value="PLAT"/>
    <property type="match status" value="20"/>
</dbReference>
<feature type="domain" description="PLAT" evidence="3">
    <location>
        <begin position="2689"/>
        <end position="2806"/>
    </location>
</feature>
<comment type="caution">
    <text evidence="5">The sequence shown here is derived from an EMBL/GenBank/DDBJ whole genome shotgun (WGS) entry which is preliminary data.</text>
</comment>
<feature type="domain" description="PLAT" evidence="3">
    <location>
        <begin position="428"/>
        <end position="546"/>
    </location>
</feature>
<sequence length="3782" mass="432477">MEDDDIKEIEEKKGIHSRNLYQPPSIKTCFFYKDGDKNVAAIKLTLDPKIHKNMGTLQDQLTKRIQLPFGVRSIYTPRGRERVLAWEDLENEGRYVCSTNRNKAKGVDIASVAKLKAWRASRVPSGKKQYNETLKNDSDHPFQPNLHQRRRPPPRNAVSDSEMDSYRPAGNNKFSKKIIIVRNGDPNLRRSMLLSRRAQRSFEIVLQDISGMFGKAVHALWTPQGEKVESLSSIFNGGDTYVVALNPSERFKPSTRPLSDDQRRLPPTRKPPKRQRSRQEHDPVATKLKDRRERLAKTRGIWKVWVTTNELPTAGTLAQVTITVYGHKGNSGLITLGHPEGQNFQSGQIDEFDINCGNIGEIYKIRVSHDNSGNFPGWFCDEVRMVDAHTNEELTFLCRRWLSRDEDDREICRELPVVRKDEAVLPVYRYQVTVYTGDIWNAGTDANVYLTVYGERGDTGVRQLIKKDDLKKFQKGQIDVFNIEAVSLGKLKRLIIGHDANVLGEGWYLDKVVIKESPKSQEEWTFPCFSWLDEGEGDKKIVRELKVLEEYKTDLVEKELWDLEKWKWIAENQLILFSKLTLQALRVNHDGSVDVLGQDKEATTIFKVIVRRGPNFVLQSSENSRFHVAIDNCRILGNGKGGGYCEFRIRVQQDRSVMLESAKHVLQHITAAQNGSMADPRGTITGPPQQFQVYCKGMFRDQGVLLLCTSIIQALSVDHKNLLYATGVRNRAAEFKVHKVKEGGIRKFESLGSKGKFLRIREGQCDCLGAGDKWCHFKVVKYKEKGYIALESLAQRGLFVGMTPDGQVRPTVDTGDKNTRLWPHVTKWGIPKNKPKPPEPEPVKKTEKPRKRDTPTPEPKSTPVSPTPRHKSKPVSAESIYQDGDWKVWITTSETAQRCQVFMVVYGSKNKSESILLGESNDGEIFQSDSQDQFKINLKSIGSIYKIRLELSALSSKDPPEWKLKDLKMQDMNSKETLKFKFNRWLSRRHDDQDIFREQPAVRPGKAVLPILLYQVRVYTGKDPGSDTDANLDIFNLEAVSLGDLKMCLIGHDGEGPGEGWFCEQIIIRESEDAKHEYVFTCNKWLDKSMDDKKIERALKLKEKRPIPKEVEEKKEEPEPEPEPEKQEEPPKPGEWIVWITTGSKPNNSTKNSVNLWVYGDKGNNGPIALKEPVEDGRVPFETGATDEFKVNLGTDFGELYKIRIGHNEEDRESGWFIEKIKMKDLVSNELLTFKVNRWLSRKEEDLDVWRELPAVRPGKKALPILTYKLEIYTSSEPSSDTEAELYIELHGSRGDSGRRVLYHSQNSDVKFQQGQMDIFELEAVSLDDIQKIIIGHKEETKGAGWCLEKVIVQVEEEKTEKMFYFPSNQWFDKGQSDSAIEREILAQEPPPESIDLSIWVDLSALVMKQIFGLVTNGDILPSSSCTAASLVDGLSTSCTTGGFIRANGNPSKYRVAGEFIAYIKTAESSGQPNGSNARLVIYTEEAGKKECELKKDESFKPGNKDEFEFTLKKDCGSVWKIRLEREDEDLWEGGWFVEEVIIQDKETKEEQKFIYNKWLAHDKESCETVREQTSDDNKDPLKNYEVQVCIGDHWSAGTLSDLYLTIFGKRGDSGKRWLRKQEEINYDRKSENLFSLEAVCLQELESITIGHNGIGYGSGMFLEKIIIKEGSNRYIFYSNRWFDDHEDDRLTERELKLFCLDDDSLALTPCKENTKTQGEWKVKVKTSDLHNAGTHAKVTLLVCGSKSVSKEINLDKGEDDQFDRNKETDFDVNVGDIGDIKKIRVFHDNSGGFPAWHCHSILMTDKHTNQTLLFPFQRWLAQDEEDNETIREMSPFTSENLTTPILRYWVGVRTANVKKAGTEGDVKIKITGKDGDSGWRILQKSLTNDKCWQQAAFDAFLIECVSVGSVTGVSIEHKPTESKGSWLIEEIVIKESEFAPTEWTFSNKDWLEPSKDNSCIRELFDPRIQPASKLPEYSEDRQVFTSKGNWTLKAYTSTDTEPVKLKVFVMLCGTLSSSDNIELLEAEDGETEEKKDETSEKEEEKTQEFKPGQFNVFKLSVGDELGDLVKLRFTAYYGEEKALWKLHKFILKDDDTNAEFFSICDKVLEVNEEIKDYTVEVGLARPDIPPLMEKTYTIEVKTGEQLRADTESDITLDLHGVFGDTGIRLLNYLLVDDQNNEESKEKKSDGEENKEKNLSPLFDLGKINTFEIQAVDIGILNEISLGHNSSGRGRGWFFDYILIKDAKETNSSLLFLGDRWLDTGCNDRLLHLTLKPFMELQHDEREKDEKTINSNGKWFVTVKTTEIERTEYNLVVYDSFGRSQIFQVDNSNEKEIELTEIGTDVYKIRMESLLEEGSWNILKVQMKDKDTKEKLEFDFSRSLNENLLSVERPLIRIDNPIPQIINYIISIHTAEEEVLTEEENSVKNSEEYVAPSVSICLKGENGDSGIRKLIDNENEKKFDSNQTDEFVIEAVDLGSLSELVIYRTDGVKWHFDSVQIVAGKFDHRKAIFDCNEILPRDEDTESVTLSLTKYIRNDVAIPIEEVEDLTKTEGKWKVTTWTGEEENSSPLLPIHLVVCGYTNSTELIPLSLEEDKKPFESGAEDSFEINMTADTSFYGDFFKIRLAFDQENEKQDTSWFLKKIKLEDMTTRDFFICEYNDVIKLDSEKDGLVELPIIWPAIPPLPSLNYEIKVTTGDRFNASIEGPIYIEIYGENGDSGKRWLKKSDQETMFAQGQIDTFTIQAVHLAKLSKVVIGHEHEESGKGWYLEKVEIKDEKEDKLFLFECNRWLDKGEDDNAIERELMLTGDPIEKPPGELWKIFTVSGEELTENKSQFLIAIYGSENKTEDLLLWESEEFKSGESQDFELFTEVAVGEPYKVRIGFSEDNKDDKPSWLFKEFKMQNIKTGTEYKFKCDERSFAITDETDGWIEYPVLIEDENTDKQNKDEDKPNEEEKDDKPNKSDEKEKSNEEKAKENEKGKEPDASQSGSSEKSENDEDQKDTENDKDNKEKEQLEVYKYTISTFTGDKDESGTAANVYLEIYGNRGDTGRRRLLSSSEYALDNFKSGQKNTFIVEAVDLLDLTHVLIGHDGKEPGNGWFLNKVVIEVETKGDGNKKFFFPCNRWLDEGEDDGLIERKLEVKPEGEPWHFDIKTGSEEESEIEGEAILMLYGDKGKSKQITLKPPSGKFDIKSIEKFDTLVEYVNDEIGELYKVIVGLAEKEDSTETVLWKLNRIVAKKLEELPEPNDDNENEPPKEDPNEEKEDNKSDNKTDENGSDEGKKDDDKNEDNSNKESDEKKKDDEENKGDKEEDKKDDNGDTDKDENKEDADDDIADDELLFKANKWLKSSPETDSWLEIPLFKKNAEEMLKILTYTIEIYTSDLENADTDAQAFIELRGERGDSHRRKLKKGKRKTEGALFRRGRRDVFDIDCVDLSELKSVLLGHNNGGSANGWHVNKVVVRERMETKKKFTFNCDKWFDENQEEKLIERVLELTEAVDDDGPNEDDWKLTLVTSDKEKADTDAQVTLTVFGENGNSGPLPIAEPGQGLFQKGAKDEVDILVDYNEVGKLTKVRLEHDNSKGNEESSWHVEKILMENLLSGDELEFKVDKWLSATEEEGNIMIELSAEWPDKDPLEVKKYEIAIKYGKDSKLDKGQLDITLFDSESNDSGKRLIFKKKDGEKPDFKEETEEEFVIEAVGLQDIQAITVGLQGEDDKVFIETVSVKDPDEKIESFECNEMIESKGERTEKKLEKKNEDDDKKEDDKEDDKEKDGDEGDSKDK</sequence>
<evidence type="ECO:0000259" key="3">
    <source>
        <dbReference type="PROSITE" id="PS50095"/>
    </source>
</evidence>
<dbReference type="Gene3D" id="2.60.60.20">
    <property type="entry name" value="PLAT/LH2 domain"/>
    <property type="match status" value="16"/>
</dbReference>
<proteinExistence type="predicted"/>
<dbReference type="Pfam" id="PF01477">
    <property type="entry name" value="PLAT"/>
    <property type="match status" value="16"/>
</dbReference>
<feature type="domain" description="PLAT" evidence="3">
    <location>
        <begin position="991"/>
        <end position="1100"/>
    </location>
</feature>
<evidence type="ECO:0000256" key="1">
    <source>
        <dbReference type="PROSITE-ProRule" id="PRU00152"/>
    </source>
</evidence>
<gene>
    <name evidence="5" type="ORF">DGYR_LOCUS8979</name>
</gene>
<dbReference type="GO" id="GO:0035556">
    <property type="term" value="P:intracellular signal transduction"/>
    <property type="evidence" value="ECO:0007669"/>
    <property type="project" value="InterPro"/>
</dbReference>
<keyword evidence="6" id="KW-1185">Reference proteome</keyword>
<feature type="domain" description="PLAT" evidence="3">
    <location>
        <begin position="2818"/>
        <end position="2934"/>
    </location>
</feature>
<feature type="compositionally biased region" description="Basic and acidic residues" evidence="2">
    <location>
        <begin position="2958"/>
        <end position="2985"/>
    </location>
</feature>
<dbReference type="SMART" id="SM00537">
    <property type="entry name" value="DCX"/>
    <property type="match status" value="2"/>
</dbReference>
<feature type="domain" description="PLAT" evidence="3">
    <location>
        <begin position="3639"/>
        <end position="3755"/>
    </location>
</feature>
<feature type="domain" description="PLAT" evidence="3">
    <location>
        <begin position="3373"/>
        <end position="3494"/>
    </location>
</feature>
<comment type="caution">
    <text evidence="1">Lacks conserved residue(s) required for the propagation of feature annotation.</text>
</comment>
<dbReference type="CDD" id="cd23312">
    <property type="entry name" value="beta-trefoil_FGF_RP1"/>
    <property type="match status" value="2"/>
</dbReference>
<feature type="domain" description="PLAT" evidence="3">
    <location>
        <begin position="3019"/>
        <end position="3141"/>
    </location>
</feature>
<feature type="region of interest" description="Disordered" evidence="2">
    <location>
        <begin position="249"/>
        <end position="284"/>
    </location>
</feature>
<feature type="domain" description="PLAT" evidence="3">
    <location>
        <begin position="300"/>
        <end position="416"/>
    </location>
</feature>
<feature type="region of interest" description="Disordered" evidence="2">
    <location>
        <begin position="808"/>
        <end position="878"/>
    </location>
</feature>
<feature type="domain" description="PLAT" evidence="3">
    <location>
        <begin position="1583"/>
        <end position="1697"/>
    </location>
</feature>
<feature type="domain" description="PLAT" evidence="3">
    <location>
        <begin position="2406"/>
        <end position="2533"/>
    </location>
</feature>
<dbReference type="OrthoDB" id="5322100at2759"/>
<dbReference type="SUPFAM" id="SSF49723">
    <property type="entry name" value="Lipase/lipooxygenase domain (PLAT/LH2 domain)"/>
    <property type="match status" value="20"/>
</dbReference>
<accession>A0A7I8VXK6</accession>
<feature type="domain" description="PLAT" evidence="3">
    <location>
        <begin position="1719"/>
        <end position="1835"/>
    </location>
</feature>
<reference evidence="5 6" key="1">
    <citation type="submission" date="2020-08" db="EMBL/GenBank/DDBJ databases">
        <authorList>
            <person name="Hejnol A."/>
        </authorList>
    </citation>
    <scope>NUCLEOTIDE SEQUENCE [LARGE SCALE GENOMIC DNA]</scope>
</reference>
<evidence type="ECO:0000256" key="2">
    <source>
        <dbReference type="SAM" id="MobiDB-lite"/>
    </source>
</evidence>
<feature type="region of interest" description="Disordered" evidence="2">
    <location>
        <begin position="2027"/>
        <end position="2048"/>
    </location>
</feature>
<feature type="domain" description="PLAT" evidence="3">
    <location>
        <begin position="2135"/>
        <end position="2276"/>
    </location>
</feature>
<dbReference type="Gene3D" id="2.40.180.10">
    <property type="entry name" value="Catalase core domain"/>
    <property type="match status" value="5"/>
</dbReference>
<evidence type="ECO:0000259" key="4">
    <source>
        <dbReference type="PROSITE" id="PS50309"/>
    </source>
</evidence>
<feature type="compositionally biased region" description="Basic and acidic residues" evidence="2">
    <location>
        <begin position="1106"/>
        <end position="1132"/>
    </location>
</feature>
<feature type="region of interest" description="Disordered" evidence="2">
    <location>
        <begin position="3242"/>
        <end position="3335"/>
    </location>
</feature>
<feature type="compositionally biased region" description="Acidic residues" evidence="2">
    <location>
        <begin position="3244"/>
        <end position="3253"/>
    </location>
</feature>
<dbReference type="CDD" id="cd01756">
    <property type="entry name" value="PLAT_repeat"/>
    <property type="match status" value="3"/>
</dbReference>
<dbReference type="Proteomes" id="UP000549394">
    <property type="component" value="Unassembled WGS sequence"/>
</dbReference>
<name>A0A7I8VXK6_9ANNE</name>
<dbReference type="InterPro" id="IPR036572">
    <property type="entry name" value="Doublecortin_dom_sf"/>
</dbReference>
<dbReference type="SUPFAM" id="SSF50353">
    <property type="entry name" value="Cytokine"/>
    <property type="match status" value="1"/>
</dbReference>
<feature type="domain" description="PLAT" evidence="3">
    <location>
        <begin position="884"/>
        <end position="1000"/>
    </location>
</feature>
<feature type="region of interest" description="Disordered" evidence="2">
    <location>
        <begin position="1106"/>
        <end position="1134"/>
    </location>
</feature>
<dbReference type="PANTHER" id="PTHR45901:SF7">
    <property type="entry name" value="OXYGEN-REGULATED PROTEIN 1"/>
    <property type="match status" value="1"/>
</dbReference>